<evidence type="ECO:0000256" key="1">
    <source>
        <dbReference type="ARBA" id="ARBA00004123"/>
    </source>
</evidence>
<dbReference type="PROSITE" id="PS00478">
    <property type="entry name" value="LIM_DOMAIN_1"/>
    <property type="match status" value="3"/>
</dbReference>
<gene>
    <name evidence="10" type="ORF">O0I10_006217</name>
</gene>
<keyword evidence="4 6" id="KW-0862">Zinc</keyword>
<comment type="caution">
    <text evidence="10">The sequence shown here is derived from an EMBL/GenBank/DDBJ whole genome shotgun (WGS) entry which is preliminary data.</text>
</comment>
<feature type="domain" description="LIM zinc-binding" evidence="8">
    <location>
        <begin position="393"/>
        <end position="456"/>
    </location>
</feature>
<feature type="region of interest" description="Disordered" evidence="7">
    <location>
        <begin position="559"/>
        <end position="631"/>
    </location>
</feature>
<name>A0AAD7V2M7_9FUNG</name>
<dbReference type="SUPFAM" id="SSF57716">
    <property type="entry name" value="Glucocorticoid receptor-like (DNA-binding domain)"/>
    <property type="match status" value="3"/>
</dbReference>
<dbReference type="GO" id="GO:0046872">
    <property type="term" value="F:metal ion binding"/>
    <property type="evidence" value="ECO:0007669"/>
    <property type="project" value="UniProtKB-KW"/>
</dbReference>
<dbReference type="AlphaFoldDB" id="A0AAD7V2M7"/>
<dbReference type="PROSITE" id="PS50238">
    <property type="entry name" value="RHOGAP"/>
    <property type="match status" value="1"/>
</dbReference>
<feature type="domain" description="Rho-GAP" evidence="9">
    <location>
        <begin position="746"/>
        <end position="948"/>
    </location>
</feature>
<dbReference type="SMART" id="SM00132">
    <property type="entry name" value="LIM"/>
    <property type="match status" value="3"/>
</dbReference>
<comment type="subcellular location">
    <subcellularLocation>
        <location evidence="1">Nucleus</location>
    </subcellularLocation>
</comment>
<evidence type="ECO:0000313" key="10">
    <source>
        <dbReference type="EMBL" id="KAJ8658209.1"/>
    </source>
</evidence>
<feature type="compositionally biased region" description="Polar residues" evidence="7">
    <location>
        <begin position="1057"/>
        <end position="1071"/>
    </location>
</feature>
<feature type="compositionally biased region" description="Low complexity" evidence="7">
    <location>
        <begin position="1005"/>
        <end position="1021"/>
    </location>
</feature>
<dbReference type="PANTHER" id="PTHR24215">
    <property type="entry name" value="RHO-GTPASE-ACTIVATING PROTEIN LRG1"/>
    <property type="match status" value="1"/>
</dbReference>
<evidence type="ECO:0008006" key="12">
    <source>
        <dbReference type="Google" id="ProtNLM"/>
    </source>
</evidence>
<feature type="region of interest" description="Disordered" evidence="7">
    <location>
        <begin position="1005"/>
        <end position="1027"/>
    </location>
</feature>
<keyword evidence="5" id="KW-0539">Nucleus</keyword>
<dbReference type="InterPro" id="IPR008936">
    <property type="entry name" value="Rho_GTPase_activation_prot"/>
</dbReference>
<dbReference type="SMART" id="SM00324">
    <property type="entry name" value="RhoGAP"/>
    <property type="match status" value="1"/>
</dbReference>
<evidence type="ECO:0000259" key="9">
    <source>
        <dbReference type="PROSITE" id="PS50238"/>
    </source>
</evidence>
<dbReference type="Gene3D" id="2.10.110.10">
    <property type="entry name" value="Cysteine Rich Protein"/>
    <property type="match status" value="3"/>
</dbReference>
<evidence type="ECO:0000256" key="2">
    <source>
        <dbReference type="ARBA" id="ARBA00022723"/>
    </source>
</evidence>
<dbReference type="GO" id="GO:0007165">
    <property type="term" value="P:signal transduction"/>
    <property type="evidence" value="ECO:0007669"/>
    <property type="project" value="InterPro"/>
</dbReference>
<sequence>MTSTNTSDLSSAPSSATSAALTAPTIPLCSRCHQPLGNRLVRALDGTFHPECFTCMDCNAPVAAKFFPFKLESGQTLPLCERDYFKRLGLVCDHCQEALRGPYIIALDKKYHTDHFTCSACSTVFGPEDSYYEHDGQVFCHFHYSTQFAVSCAGCQMAILKQYVEIDRKDIIEHWHPECYMIHKYWNVRVASPSLRDKDMVVPRQETTPKNPAELVERQRDMEEKVYRIWTVLSAFEESSAVCISEMLLHVSNGSYVEGICLSERFLVHVEALFCGIDELDKIHHEYEQGEFKYTREAKMLCKKIINFFSLLSRTQEMRKLGITQELLSLVTGLAHYLKILIRIGLTTALRLELVLGRPVAVSRLLAKLMEVAGKERHSRDSQRLIRAKQSSDLCQVCKVTVEDQCIKYGEFRWHVGCFTCRQCKTPLAYDLRSATFNAPSQSIYCLQCAGIQPTDVPTPFEHVTKLIQFAYLLRVALSRLCNFLQITDTQLSSVDFNIKTKPYVKDTNIPTKEVASSSATLQQHKYEALMEEKANAPAFPTHITDVKSVPATNLNRKVSRSFKTASRRSTILGNTTQKLANTTIHENEEDTASTTSSRPVPKRQHSLQPQLDQHKNLPPLPQDEEEQQQQRYGTGMRLDNLPAVAKSVTERPNPPPSMMGMHINVSATTGKPRVYLSELSALQDMIIRHVAVVHIEPYLRDQFSLSDLLNLIDTKKVSIWGKLFTSIMHGGNKKVNKIKEGTFGVPLDILTERTGVESNLGASPSPVRLAAFIDDAVTALRQMDMSVEGIFRKNGNIRRLKDVSEQLDKNPQDVDLFAENAIQIAALLKKFLRELPDPLMTYRMHGLFTHALKLDNPTACKRVLQLGYCMLPRVNRDALEVLFLFFRWVASFSHVTTDVGSRMDIPNLARVIAPNILTTNSKDPLKDDSFTAIRVVEMMLESFDEFCMVPEDLEPFLQDPKLKDGTDISSKDFLKKVEQMMRTTGVSSPSTASSINDVKHLEIQQQQLQQPQQQQQQQQPYNQHHSPTSIYAQQGYLPYPNQHPSSDFRPTQFTMRQSSLNHASQPSLNKTAAADH</sequence>
<dbReference type="PROSITE" id="PS50023">
    <property type="entry name" value="LIM_DOMAIN_2"/>
    <property type="match status" value="3"/>
</dbReference>
<evidence type="ECO:0000259" key="8">
    <source>
        <dbReference type="PROSITE" id="PS50023"/>
    </source>
</evidence>
<dbReference type="SUPFAM" id="SSF48350">
    <property type="entry name" value="GTPase activation domain, GAP"/>
    <property type="match status" value="1"/>
</dbReference>
<dbReference type="Pfam" id="PF00412">
    <property type="entry name" value="LIM"/>
    <property type="match status" value="3"/>
</dbReference>
<feature type="domain" description="LIM zinc-binding" evidence="8">
    <location>
        <begin position="91"/>
        <end position="150"/>
    </location>
</feature>
<feature type="compositionally biased region" description="Polar residues" evidence="7">
    <location>
        <begin position="559"/>
        <end position="585"/>
    </location>
</feature>
<feature type="region of interest" description="Disordered" evidence="7">
    <location>
        <begin position="1057"/>
        <end position="1077"/>
    </location>
</feature>
<keyword evidence="11" id="KW-1185">Reference proteome</keyword>
<keyword evidence="3" id="KW-0677">Repeat</keyword>
<evidence type="ECO:0000313" key="11">
    <source>
        <dbReference type="Proteomes" id="UP001234581"/>
    </source>
</evidence>
<dbReference type="Gene3D" id="1.10.555.10">
    <property type="entry name" value="Rho GTPase activation protein"/>
    <property type="match status" value="1"/>
</dbReference>
<evidence type="ECO:0000256" key="3">
    <source>
        <dbReference type="ARBA" id="ARBA00022737"/>
    </source>
</evidence>
<dbReference type="RefSeq" id="XP_058343122.1">
    <property type="nucleotide sequence ID" value="XM_058486248.1"/>
</dbReference>
<dbReference type="CDD" id="cd09392">
    <property type="entry name" value="LIM2_Lrg1p_like"/>
    <property type="match status" value="1"/>
</dbReference>
<reference evidence="10 11" key="1">
    <citation type="submission" date="2023-03" db="EMBL/GenBank/DDBJ databases">
        <title>Genome sequence of Lichtheimia ornata CBS 291.66.</title>
        <authorList>
            <person name="Mohabir J.T."/>
            <person name="Shea T.P."/>
            <person name="Kurbessoian T."/>
            <person name="Berby B."/>
            <person name="Fontaine J."/>
            <person name="Livny J."/>
            <person name="Gnirke A."/>
            <person name="Stajich J.E."/>
            <person name="Cuomo C.A."/>
        </authorList>
    </citation>
    <scope>NUCLEOTIDE SEQUENCE [LARGE SCALE GENOMIC DNA]</scope>
    <source>
        <strain evidence="10">CBS 291.66</strain>
    </source>
</reference>
<dbReference type="EMBL" id="JARTCD010000026">
    <property type="protein sequence ID" value="KAJ8658209.1"/>
    <property type="molecule type" value="Genomic_DNA"/>
</dbReference>
<evidence type="ECO:0000256" key="4">
    <source>
        <dbReference type="ARBA" id="ARBA00022833"/>
    </source>
</evidence>
<proteinExistence type="predicted"/>
<keyword evidence="2 6" id="KW-0479">Metal-binding</keyword>
<accession>A0AAD7V2M7</accession>
<dbReference type="GO" id="GO:0005634">
    <property type="term" value="C:nucleus"/>
    <property type="evidence" value="ECO:0007669"/>
    <property type="project" value="UniProtKB-SubCell"/>
</dbReference>
<dbReference type="GO" id="GO:0005737">
    <property type="term" value="C:cytoplasm"/>
    <property type="evidence" value="ECO:0007669"/>
    <property type="project" value="TreeGrafter"/>
</dbReference>
<keyword evidence="6" id="KW-0440">LIM domain</keyword>
<dbReference type="GO" id="GO:0030036">
    <property type="term" value="P:actin cytoskeleton organization"/>
    <property type="evidence" value="ECO:0007669"/>
    <property type="project" value="TreeGrafter"/>
</dbReference>
<protein>
    <recommendedName>
        <fullName evidence="12">RhoGAP-domain-containing protein</fullName>
    </recommendedName>
</protein>
<evidence type="ECO:0000256" key="7">
    <source>
        <dbReference type="SAM" id="MobiDB-lite"/>
    </source>
</evidence>
<organism evidence="10 11">
    <name type="scientific">Lichtheimia ornata</name>
    <dbReference type="NCBI Taxonomy" id="688661"/>
    <lineage>
        <taxon>Eukaryota</taxon>
        <taxon>Fungi</taxon>
        <taxon>Fungi incertae sedis</taxon>
        <taxon>Mucoromycota</taxon>
        <taxon>Mucoromycotina</taxon>
        <taxon>Mucoromycetes</taxon>
        <taxon>Mucorales</taxon>
        <taxon>Lichtheimiaceae</taxon>
        <taxon>Lichtheimia</taxon>
    </lineage>
</organism>
<evidence type="ECO:0000256" key="6">
    <source>
        <dbReference type="PROSITE-ProRule" id="PRU00125"/>
    </source>
</evidence>
<dbReference type="GeneID" id="83213628"/>
<evidence type="ECO:0000256" key="5">
    <source>
        <dbReference type="ARBA" id="ARBA00023242"/>
    </source>
</evidence>
<feature type="domain" description="LIM zinc-binding" evidence="8">
    <location>
        <begin position="27"/>
        <end position="90"/>
    </location>
</feature>
<dbReference type="Pfam" id="PF00620">
    <property type="entry name" value="RhoGAP"/>
    <property type="match status" value="1"/>
</dbReference>
<dbReference type="InterPro" id="IPR000198">
    <property type="entry name" value="RhoGAP_dom"/>
</dbReference>
<dbReference type="InterPro" id="IPR001781">
    <property type="entry name" value="Znf_LIM"/>
</dbReference>
<dbReference type="PANTHER" id="PTHR24215:SF10">
    <property type="entry name" value="RHO-GTPASE-ACTIVATING PROTEIN LRG1"/>
    <property type="match status" value="1"/>
</dbReference>
<dbReference type="Proteomes" id="UP001234581">
    <property type="component" value="Unassembled WGS sequence"/>
</dbReference>